<accession>C8PLT0</accession>
<gene>
    <name evidence="1" type="ORF">CAMGR0001_2091</name>
</gene>
<protein>
    <submittedName>
        <fullName evidence="1">Uncharacterized protein</fullName>
    </submittedName>
</protein>
<dbReference type="EMBL" id="ACYG01000032">
    <property type="protein sequence ID" value="EEV16392.1"/>
    <property type="molecule type" value="Genomic_DNA"/>
</dbReference>
<keyword evidence="2" id="KW-1185">Reference proteome</keyword>
<sequence>MQIALNIKNANPALFKALSAFLKTQPNLDYELTEKTINGYSPKYEAEVLKDLDEIEPKTFDSVKAFRKAIDNGEI</sequence>
<proteinExistence type="predicted"/>
<comment type="caution">
    <text evidence="1">The sequence shown here is derived from an EMBL/GenBank/DDBJ whole genome shotgun (WGS) entry which is preliminary data.</text>
</comment>
<evidence type="ECO:0000313" key="2">
    <source>
        <dbReference type="Proteomes" id="UP000005709"/>
    </source>
</evidence>
<evidence type="ECO:0000313" key="1">
    <source>
        <dbReference type="EMBL" id="EEV16392.1"/>
    </source>
</evidence>
<dbReference type="Proteomes" id="UP000005709">
    <property type="component" value="Unassembled WGS sequence"/>
</dbReference>
<dbReference type="AlphaFoldDB" id="C8PLT0"/>
<reference evidence="1 2" key="1">
    <citation type="submission" date="2009-07" db="EMBL/GenBank/DDBJ databases">
        <authorList>
            <person name="Madupu R."/>
            <person name="Sebastian Y."/>
            <person name="Durkin A.S."/>
            <person name="Torralba M."/>
            <person name="Methe B."/>
            <person name="Sutton G.G."/>
            <person name="Strausberg R.L."/>
            <person name="Nelson K.E."/>
        </authorList>
    </citation>
    <scope>NUCLEOTIDE SEQUENCE [LARGE SCALE GENOMIC DNA]</scope>
    <source>
        <strain evidence="1 2">RM3268</strain>
    </source>
</reference>
<name>C8PLT0_9BACT</name>
<organism evidence="1 2">
    <name type="scientific">Campylobacter gracilis RM3268</name>
    <dbReference type="NCBI Taxonomy" id="553220"/>
    <lineage>
        <taxon>Bacteria</taxon>
        <taxon>Pseudomonadati</taxon>
        <taxon>Campylobacterota</taxon>
        <taxon>Epsilonproteobacteria</taxon>
        <taxon>Campylobacterales</taxon>
        <taxon>Campylobacteraceae</taxon>
        <taxon>Campylobacter</taxon>
    </lineage>
</organism>
<dbReference type="RefSeq" id="WP_005873368.1">
    <property type="nucleotide sequence ID" value="NZ_ACYG01000032.1"/>
</dbReference>